<evidence type="ECO:0000313" key="2">
    <source>
        <dbReference type="EMBL" id="SFC63307.1"/>
    </source>
</evidence>
<gene>
    <name evidence="2" type="ORF">SAMN05444422_112109</name>
</gene>
<dbReference type="EMBL" id="FOKW01000012">
    <property type="protein sequence ID" value="SFC63307.1"/>
    <property type="molecule type" value="Genomic_DNA"/>
</dbReference>
<proteinExistence type="predicted"/>
<feature type="region of interest" description="Disordered" evidence="1">
    <location>
        <begin position="1"/>
        <end position="31"/>
    </location>
</feature>
<evidence type="ECO:0000256" key="1">
    <source>
        <dbReference type="SAM" id="MobiDB-lite"/>
    </source>
</evidence>
<name>A0A1I1KR92_NATHA</name>
<feature type="compositionally biased region" description="Polar residues" evidence="1">
    <location>
        <begin position="1"/>
        <end position="13"/>
    </location>
</feature>
<reference evidence="3" key="1">
    <citation type="submission" date="2016-10" db="EMBL/GenBank/DDBJ databases">
        <authorList>
            <person name="Varghese N."/>
            <person name="Submissions S."/>
        </authorList>
    </citation>
    <scope>NUCLEOTIDE SEQUENCE [LARGE SCALE GENOMIC DNA]</scope>
    <source>
        <strain evidence="3">DSM 13078</strain>
    </source>
</reference>
<dbReference type="AlphaFoldDB" id="A0A1I1KR92"/>
<protein>
    <submittedName>
        <fullName evidence="2">Uncharacterized protein</fullName>
    </submittedName>
</protein>
<sequence length="31" mass="3476">MEGILQSNTSDKYANTREAPNTKLADFNNTM</sequence>
<evidence type="ECO:0000313" key="3">
    <source>
        <dbReference type="Proteomes" id="UP000199161"/>
    </source>
</evidence>
<keyword evidence="3" id="KW-1185">Reference proteome</keyword>
<accession>A0A1I1KR92</accession>
<organism evidence="2 3">
    <name type="scientific">Natronobacterium haloterrestre</name>
    <name type="common">Halobiforma haloterrestris</name>
    <dbReference type="NCBI Taxonomy" id="148448"/>
    <lineage>
        <taxon>Archaea</taxon>
        <taxon>Methanobacteriati</taxon>
        <taxon>Methanobacteriota</taxon>
        <taxon>Stenosarchaea group</taxon>
        <taxon>Halobacteria</taxon>
        <taxon>Halobacteriales</taxon>
        <taxon>Natrialbaceae</taxon>
        <taxon>Natronobacterium</taxon>
    </lineage>
</organism>
<dbReference type="Proteomes" id="UP000199161">
    <property type="component" value="Unassembled WGS sequence"/>
</dbReference>